<evidence type="ECO:0000313" key="2">
    <source>
        <dbReference type="EMBL" id="RHZ70842.1"/>
    </source>
</evidence>
<protein>
    <recommendedName>
        <fullName evidence="4">MARVEL domain-containing protein</fullName>
    </recommendedName>
</protein>
<feature type="transmembrane region" description="Helical" evidence="1">
    <location>
        <begin position="132"/>
        <end position="151"/>
    </location>
</feature>
<evidence type="ECO:0008006" key="4">
    <source>
        <dbReference type="Google" id="ProtNLM"/>
    </source>
</evidence>
<evidence type="ECO:0000313" key="3">
    <source>
        <dbReference type="Proteomes" id="UP000266861"/>
    </source>
</evidence>
<accession>A0A397I6S1</accession>
<keyword evidence="1" id="KW-1133">Transmembrane helix</keyword>
<dbReference type="AlphaFoldDB" id="A0A397I6S1"/>
<sequence length="184" mass="21202">MSCVKHFLNVIIGIPLVLLMFACPVLEILKLDIFGEIDDENIILKSKILEYFYLGISFAIPSKLIITGFGHHLKDLAKKFCEELFWVTFYWILIAITYTLYTSNELGEIPFTCPPDYDYPSSDIKKACQIRSTNIICMWLFVVFAILWEFLEFVGAVSKVKDLEEATFEQNHENNNNESQPLLG</sequence>
<reference evidence="2 3" key="1">
    <citation type="submission" date="2018-08" db="EMBL/GenBank/DDBJ databases">
        <title>Genome and evolution of the arbuscular mycorrhizal fungus Diversispora epigaea (formerly Glomus versiforme) and its bacterial endosymbionts.</title>
        <authorList>
            <person name="Sun X."/>
            <person name="Fei Z."/>
            <person name="Harrison M."/>
        </authorList>
    </citation>
    <scope>NUCLEOTIDE SEQUENCE [LARGE SCALE GENOMIC DNA]</scope>
    <source>
        <strain evidence="2 3">IT104</strain>
    </source>
</reference>
<proteinExistence type="predicted"/>
<dbReference type="PROSITE" id="PS51257">
    <property type="entry name" value="PROKAR_LIPOPROTEIN"/>
    <property type="match status" value="1"/>
</dbReference>
<keyword evidence="3" id="KW-1185">Reference proteome</keyword>
<gene>
    <name evidence="2" type="ORF">Glove_265g7</name>
</gene>
<feature type="transmembrane region" description="Helical" evidence="1">
    <location>
        <begin position="7"/>
        <end position="31"/>
    </location>
</feature>
<name>A0A397I6S1_9GLOM</name>
<comment type="caution">
    <text evidence="2">The sequence shown here is derived from an EMBL/GenBank/DDBJ whole genome shotgun (WGS) entry which is preliminary data.</text>
</comment>
<evidence type="ECO:0000256" key="1">
    <source>
        <dbReference type="SAM" id="Phobius"/>
    </source>
</evidence>
<dbReference type="Proteomes" id="UP000266861">
    <property type="component" value="Unassembled WGS sequence"/>
</dbReference>
<organism evidence="2 3">
    <name type="scientific">Diversispora epigaea</name>
    <dbReference type="NCBI Taxonomy" id="1348612"/>
    <lineage>
        <taxon>Eukaryota</taxon>
        <taxon>Fungi</taxon>
        <taxon>Fungi incertae sedis</taxon>
        <taxon>Mucoromycota</taxon>
        <taxon>Glomeromycotina</taxon>
        <taxon>Glomeromycetes</taxon>
        <taxon>Diversisporales</taxon>
        <taxon>Diversisporaceae</taxon>
        <taxon>Diversispora</taxon>
    </lineage>
</organism>
<dbReference type="EMBL" id="PQFF01000242">
    <property type="protein sequence ID" value="RHZ70842.1"/>
    <property type="molecule type" value="Genomic_DNA"/>
</dbReference>
<feature type="transmembrane region" description="Helical" evidence="1">
    <location>
        <begin position="51"/>
        <end position="72"/>
    </location>
</feature>
<keyword evidence="1" id="KW-0812">Transmembrane</keyword>
<keyword evidence="1" id="KW-0472">Membrane</keyword>
<dbReference type="OrthoDB" id="2408529at2759"/>
<feature type="transmembrane region" description="Helical" evidence="1">
    <location>
        <begin position="84"/>
        <end position="101"/>
    </location>
</feature>